<keyword evidence="2" id="KW-1185">Reference proteome</keyword>
<gene>
    <name evidence="1" type="ORF">VTAP4600_B1649</name>
</gene>
<evidence type="ECO:0000313" key="2">
    <source>
        <dbReference type="Proteomes" id="UP000235828"/>
    </source>
</evidence>
<keyword evidence="1" id="KW-0808">Transferase</keyword>
<dbReference type="RefSeq" id="WP_102525302.1">
    <property type="nucleotide sequence ID" value="NZ_LT960612.1"/>
</dbReference>
<dbReference type="KEGG" id="vta:B1649"/>
<protein>
    <submittedName>
        <fullName evidence="1">Phosphotransferase system IIA component</fullName>
    </submittedName>
</protein>
<reference evidence="1 2" key="1">
    <citation type="submission" date="2017-10" db="EMBL/GenBank/DDBJ databases">
        <authorList>
            <person name="Banno H."/>
            <person name="Chua N.-H."/>
        </authorList>
    </citation>
    <scope>NUCLEOTIDE SEQUENCE [LARGE SCALE GENOMIC DNA]</scope>
    <source>
        <strain evidence="1">Vibrio tapetis CECT4600</strain>
    </source>
</reference>
<dbReference type="EMBL" id="LT960612">
    <property type="protein sequence ID" value="SON53260.1"/>
    <property type="molecule type" value="Genomic_DNA"/>
</dbReference>
<name>A0A2N8ZMW8_9VIBR</name>
<organism evidence="1 2">
    <name type="scientific">Vibrio tapetis subsp. tapetis</name>
    <dbReference type="NCBI Taxonomy" id="1671868"/>
    <lineage>
        <taxon>Bacteria</taxon>
        <taxon>Pseudomonadati</taxon>
        <taxon>Pseudomonadota</taxon>
        <taxon>Gammaproteobacteria</taxon>
        <taxon>Vibrionales</taxon>
        <taxon>Vibrionaceae</taxon>
        <taxon>Vibrio</taxon>
    </lineage>
</organism>
<proteinExistence type="predicted"/>
<dbReference type="GO" id="GO:0016740">
    <property type="term" value="F:transferase activity"/>
    <property type="evidence" value="ECO:0007669"/>
    <property type="project" value="UniProtKB-KW"/>
</dbReference>
<dbReference type="Proteomes" id="UP000235828">
    <property type="component" value="Chromosome B"/>
</dbReference>
<accession>A0A2N8ZMW8</accession>
<evidence type="ECO:0000313" key="1">
    <source>
        <dbReference type="EMBL" id="SON53260.1"/>
    </source>
</evidence>
<dbReference type="InterPro" id="IPR021811">
    <property type="entry name" value="DUF3389"/>
</dbReference>
<dbReference type="AlphaFoldDB" id="A0A2N8ZMW8"/>
<dbReference type="OrthoDB" id="6271555at2"/>
<sequence>MVIEFSAGKIIVTQFEIVVRITGDHHIAMQAQTDAISLIGRGANVIAVQGAESTWSIKLDDEHQLKAVADALGVGIR</sequence>
<dbReference type="Pfam" id="PF11869">
    <property type="entry name" value="DUF3389"/>
    <property type="match status" value="1"/>
</dbReference>